<organism evidence="13">
    <name type="scientific">Timema poppense</name>
    <name type="common">Walking stick</name>
    <dbReference type="NCBI Taxonomy" id="170557"/>
    <lineage>
        <taxon>Eukaryota</taxon>
        <taxon>Metazoa</taxon>
        <taxon>Ecdysozoa</taxon>
        <taxon>Arthropoda</taxon>
        <taxon>Hexapoda</taxon>
        <taxon>Insecta</taxon>
        <taxon>Pterygota</taxon>
        <taxon>Neoptera</taxon>
        <taxon>Polyneoptera</taxon>
        <taxon>Phasmatodea</taxon>
        <taxon>Timematodea</taxon>
        <taxon>Timematoidea</taxon>
        <taxon>Timematidae</taxon>
        <taxon>Timema</taxon>
    </lineage>
</organism>
<reference evidence="13" key="1">
    <citation type="submission" date="2020-11" db="EMBL/GenBank/DDBJ databases">
        <authorList>
            <person name="Tran Van P."/>
        </authorList>
    </citation>
    <scope>NUCLEOTIDE SEQUENCE</scope>
</reference>
<dbReference type="InterPro" id="IPR027417">
    <property type="entry name" value="P-loop_NTPase"/>
</dbReference>
<dbReference type="NCBIfam" id="NF001968">
    <property type="entry name" value="PRK00750.1-2"/>
    <property type="match status" value="1"/>
</dbReference>
<keyword evidence="8" id="KW-0030">Aminoacyl-tRNA synthetase</keyword>
<keyword evidence="7" id="KW-0648">Protein biosynthesis</keyword>
<feature type="domain" description="SF4 helicase" evidence="12">
    <location>
        <begin position="454"/>
        <end position="594"/>
    </location>
</feature>
<dbReference type="InterPro" id="IPR008925">
    <property type="entry name" value="aa_tRNA-synth_I_cd-bd_sf"/>
</dbReference>
<dbReference type="PANTHER" id="PTHR37940:SF1">
    <property type="entry name" value="LYSINE--TRNA LIGASE"/>
    <property type="match status" value="1"/>
</dbReference>
<sequence>MTSWPFQEAEKILQEFPNKKEIIFETGYGPSGLPHIGTFGEVFRTTVVVNALKKIAPGIKTKIIAVSDDMDGLRKIPDNVPNQEMLREHLNKPLTMIPDPFGTHESYGHHMNSLLCKFLDLFEFEYEFRSATECYKSGVYDEKLLLLLKNYDKVMDVMLPSFREERQQTYSPFLPICPKTSQVLQVPVIETNTDKGTITYEDPNGEKIEVPVTKGKCKLQWKPDWGMRWAAFGVNYEAHGKDLTPSAVLSSQICEILGEKPPLLFCYELFLDKEGKKISKSRGNGISIEEWLTYAPTESLSLYIFQSPKKAKRLYFDVIPKSTDEYLEFVRCYNESKEKDINNPAWHIHQGEVPSIETSGINFTLLLNLAAACNAENKEILWGFISTYAPSVTPENNKMLDRLSDFAVKYYHDFIKPTKSYKTPNAKEKEALLDLKDTLHSLSTTVTAEEIQSQLIRGTTKRSNENRVQEISEVTQGLKAIAKELNIPVVALSQLSRSVEQRDDKKPQLSDLRDSGSIEQDADIVMFLYREEYYELRKQPSEGSNKHREWQEKMEKIRNIAELVIAKQRNGPIGSVKLYFDSNRAISKNKTISEKDVQLTEKVEEISKKDAQLAKEEDKVQAQKQTISGQNDQLTKKEAEVKAKEEENSKQKIEINKKNEEIDNQKKEIEELKHKKTFVPQAMKNIKEASQEVFAYVAEAYSSGRVHSTIKQRRSDVANDLKNVVGSAKNAYGTSVEYVKGKFNSAGNKLKNVYGTSVEYTKGALNSVGSSLYSRFHGTKVSSSEEQFKHEDGSKPSMQELTSLDYLDLAVSSSEQKQRANSLDYLNIDNDVPKQPDHLSIDAAKRYLMSLSEDQEIFYDAESGGEKDTETSSLKEQLDENSKAKVPSRISDLCTDLLHAQHKNTLANVPQEEVVNKEAQKPEEQADQKPNLQRDNSINNTEEGGKNKRSGAARRKRKQARVEQPIVYTVTTSNKYDVLLPECFLS</sequence>
<feature type="compositionally biased region" description="Basic and acidic residues" evidence="11">
    <location>
        <begin position="634"/>
        <end position="659"/>
    </location>
</feature>
<dbReference type="GO" id="GO:0006260">
    <property type="term" value="P:DNA replication"/>
    <property type="evidence" value="ECO:0007669"/>
    <property type="project" value="InterPro"/>
</dbReference>
<feature type="region of interest" description="Disordered" evidence="11">
    <location>
        <begin position="620"/>
        <end position="659"/>
    </location>
</feature>
<dbReference type="GO" id="GO:0004824">
    <property type="term" value="F:lysine-tRNA ligase activity"/>
    <property type="evidence" value="ECO:0007669"/>
    <property type="project" value="UniProtKB-EC"/>
</dbReference>
<accession>A0A7R9DF72</accession>
<keyword evidence="3" id="KW-0963">Cytoplasm</keyword>
<feature type="compositionally biased region" description="Basic residues" evidence="11">
    <location>
        <begin position="947"/>
        <end position="959"/>
    </location>
</feature>
<dbReference type="EMBL" id="OD007071">
    <property type="protein sequence ID" value="CAD7413644.1"/>
    <property type="molecule type" value="Genomic_DNA"/>
</dbReference>
<proteinExistence type="inferred from homology"/>
<feature type="region of interest" description="Disordered" evidence="11">
    <location>
        <begin position="908"/>
        <end position="961"/>
    </location>
</feature>
<dbReference type="NCBIfam" id="TIGR00467">
    <property type="entry name" value="lysS_arch"/>
    <property type="match status" value="1"/>
</dbReference>
<evidence type="ECO:0000256" key="10">
    <source>
        <dbReference type="ARBA" id="ARBA00048573"/>
    </source>
</evidence>
<dbReference type="Pfam" id="PF01921">
    <property type="entry name" value="tRNA-synt_1f"/>
    <property type="match status" value="1"/>
</dbReference>
<dbReference type="InterPro" id="IPR002904">
    <property type="entry name" value="Lys-tRNA-ligase"/>
</dbReference>
<dbReference type="GO" id="GO:0005737">
    <property type="term" value="C:cytoplasm"/>
    <property type="evidence" value="ECO:0007669"/>
    <property type="project" value="InterPro"/>
</dbReference>
<feature type="compositionally biased region" description="Basic and acidic residues" evidence="11">
    <location>
        <begin position="914"/>
        <end position="927"/>
    </location>
</feature>
<evidence type="ECO:0000256" key="4">
    <source>
        <dbReference type="ARBA" id="ARBA00022598"/>
    </source>
</evidence>
<dbReference type="GO" id="GO:0000049">
    <property type="term" value="F:tRNA binding"/>
    <property type="evidence" value="ECO:0007669"/>
    <property type="project" value="InterPro"/>
</dbReference>
<gene>
    <name evidence="13" type="ORF">TPSB3V08_LOCUS9162</name>
</gene>
<keyword evidence="6" id="KW-0067">ATP-binding</keyword>
<dbReference type="Gene3D" id="3.40.50.620">
    <property type="entry name" value="HUPs"/>
    <property type="match status" value="2"/>
</dbReference>
<dbReference type="PROSITE" id="PS00178">
    <property type="entry name" value="AA_TRNA_LIGASE_I"/>
    <property type="match status" value="1"/>
</dbReference>
<dbReference type="Pfam" id="PF03796">
    <property type="entry name" value="DnaB_C"/>
    <property type="match status" value="1"/>
</dbReference>
<dbReference type="SUPFAM" id="SSF52374">
    <property type="entry name" value="Nucleotidylyl transferase"/>
    <property type="match status" value="1"/>
</dbReference>
<keyword evidence="4" id="KW-0436">Ligase</keyword>
<evidence type="ECO:0000259" key="12">
    <source>
        <dbReference type="PROSITE" id="PS51199"/>
    </source>
</evidence>
<dbReference type="SUPFAM" id="SSF48163">
    <property type="entry name" value="An anticodon-binding domain of class I aminoacyl-tRNA synthetases"/>
    <property type="match status" value="1"/>
</dbReference>
<evidence type="ECO:0000256" key="5">
    <source>
        <dbReference type="ARBA" id="ARBA00022741"/>
    </source>
</evidence>
<name>A0A7R9DF72_TIMPO</name>
<evidence type="ECO:0000256" key="7">
    <source>
        <dbReference type="ARBA" id="ARBA00022917"/>
    </source>
</evidence>
<dbReference type="SUPFAM" id="SSF52540">
    <property type="entry name" value="P-loop containing nucleoside triphosphate hydrolases"/>
    <property type="match status" value="1"/>
</dbReference>
<evidence type="ECO:0000256" key="9">
    <source>
        <dbReference type="ARBA" id="ARBA00030563"/>
    </source>
</evidence>
<dbReference type="EC" id="6.1.1.6" evidence="1"/>
<protein>
    <recommendedName>
        <fullName evidence="2">Lysine--tRNA ligase</fullName>
        <ecNumber evidence="1">6.1.1.6</ecNumber>
    </recommendedName>
    <alternativeName>
        <fullName evidence="9">Lysyl-tRNA synthetase</fullName>
    </alternativeName>
</protein>
<dbReference type="GO" id="GO:0006430">
    <property type="term" value="P:lysyl-tRNA aminoacylation"/>
    <property type="evidence" value="ECO:0007669"/>
    <property type="project" value="InterPro"/>
</dbReference>
<feature type="compositionally biased region" description="Polar residues" evidence="11">
    <location>
        <begin position="622"/>
        <end position="633"/>
    </location>
</feature>
<evidence type="ECO:0000256" key="1">
    <source>
        <dbReference type="ARBA" id="ARBA00013166"/>
    </source>
</evidence>
<dbReference type="PROSITE" id="PS51199">
    <property type="entry name" value="SF4_HELICASE"/>
    <property type="match status" value="1"/>
</dbReference>
<feature type="region of interest" description="Disordered" evidence="11">
    <location>
        <begin position="861"/>
        <end position="886"/>
    </location>
</feature>
<dbReference type="HAMAP" id="MF_00177">
    <property type="entry name" value="Lys_tRNA_synth_class1"/>
    <property type="match status" value="1"/>
</dbReference>
<feature type="compositionally biased region" description="Polar residues" evidence="11">
    <location>
        <begin position="928"/>
        <end position="942"/>
    </location>
</feature>
<dbReference type="InterPro" id="IPR007694">
    <property type="entry name" value="DNA_helicase_DnaB-like_C"/>
</dbReference>
<evidence type="ECO:0000256" key="6">
    <source>
        <dbReference type="ARBA" id="ARBA00022840"/>
    </source>
</evidence>
<dbReference type="PANTHER" id="PTHR37940">
    <property type="entry name" value="LYSINE--TRNA LIGASE"/>
    <property type="match status" value="1"/>
</dbReference>
<evidence type="ECO:0000313" key="13">
    <source>
        <dbReference type="EMBL" id="CAD7413644.1"/>
    </source>
</evidence>
<evidence type="ECO:0000256" key="3">
    <source>
        <dbReference type="ARBA" id="ARBA00022490"/>
    </source>
</evidence>
<evidence type="ECO:0000256" key="11">
    <source>
        <dbReference type="SAM" id="MobiDB-lite"/>
    </source>
</evidence>
<evidence type="ECO:0000256" key="8">
    <source>
        <dbReference type="ARBA" id="ARBA00023146"/>
    </source>
</evidence>
<dbReference type="GO" id="GO:0003678">
    <property type="term" value="F:DNA helicase activity"/>
    <property type="evidence" value="ECO:0007669"/>
    <property type="project" value="InterPro"/>
</dbReference>
<dbReference type="AlphaFoldDB" id="A0A7R9DF72"/>
<evidence type="ECO:0000256" key="2">
    <source>
        <dbReference type="ARBA" id="ARBA00015745"/>
    </source>
</evidence>
<keyword evidence="5" id="KW-0547">Nucleotide-binding</keyword>
<dbReference type="InterPro" id="IPR001412">
    <property type="entry name" value="aa-tRNA-synth_I_CS"/>
</dbReference>
<dbReference type="InterPro" id="IPR014729">
    <property type="entry name" value="Rossmann-like_a/b/a_fold"/>
</dbReference>
<dbReference type="GO" id="GO:0005524">
    <property type="term" value="F:ATP binding"/>
    <property type="evidence" value="ECO:0007669"/>
    <property type="project" value="UniProtKB-KW"/>
</dbReference>
<comment type="catalytic activity">
    <reaction evidence="10">
        <text>tRNA(Lys) + L-lysine + ATP = L-lysyl-tRNA(Lys) + AMP + diphosphate</text>
        <dbReference type="Rhea" id="RHEA:20792"/>
        <dbReference type="Rhea" id="RHEA-COMP:9696"/>
        <dbReference type="Rhea" id="RHEA-COMP:9697"/>
        <dbReference type="ChEBI" id="CHEBI:30616"/>
        <dbReference type="ChEBI" id="CHEBI:32551"/>
        <dbReference type="ChEBI" id="CHEBI:33019"/>
        <dbReference type="ChEBI" id="CHEBI:78442"/>
        <dbReference type="ChEBI" id="CHEBI:78529"/>
        <dbReference type="ChEBI" id="CHEBI:456215"/>
        <dbReference type="EC" id="6.1.1.6"/>
    </reaction>
</comment>
<dbReference type="Gene3D" id="3.40.50.300">
    <property type="entry name" value="P-loop containing nucleotide triphosphate hydrolases"/>
    <property type="match status" value="1"/>
</dbReference>